<name>A0A9X1L5Z9_9FLAO</name>
<dbReference type="Proteomes" id="UP001139199">
    <property type="component" value="Unassembled WGS sequence"/>
</dbReference>
<organism evidence="1 2">
    <name type="scientific">Neotamlana laminarinivorans</name>
    <dbReference type="NCBI Taxonomy" id="2883124"/>
    <lineage>
        <taxon>Bacteria</taxon>
        <taxon>Pseudomonadati</taxon>
        <taxon>Bacteroidota</taxon>
        <taxon>Flavobacteriia</taxon>
        <taxon>Flavobacteriales</taxon>
        <taxon>Flavobacteriaceae</taxon>
        <taxon>Neotamlana</taxon>
    </lineage>
</organism>
<comment type="caution">
    <text evidence="1">The sequence shown here is derived from an EMBL/GenBank/DDBJ whole genome shotgun (WGS) entry which is preliminary data.</text>
</comment>
<dbReference type="RefSeq" id="WP_226544446.1">
    <property type="nucleotide sequence ID" value="NZ_JAJAPW010000007.1"/>
</dbReference>
<dbReference type="AlphaFoldDB" id="A0A9X1L5Z9"/>
<evidence type="ECO:0000313" key="2">
    <source>
        <dbReference type="Proteomes" id="UP001139199"/>
    </source>
</evidence>
<accession>A0A9X1L5Z9</accession>
<proteinExistence type="predicted"/>
<protein>
    <submittedName>
        <fullName evidence="1">Uncharacterized protein</fullName>
    </submittedName>
</protein>
<evidence type="ECO:0000313" key="1">
    <source>
        <dbReference type="EMBL" id="MCB4799961.1"/>
    </source>
</evidence>
<keyword evidence="2" id="KW-1185">Reference proteome</keyword>
<sequence>MNKIAKHIAFKILTLVVIGALFAPTAVKLNHIFEHHEHINVCCTKSASTHIHKTDFDCDFQKFPLNHFFTLPTQTFTYLNVLASNKIPAKTYNFLVNHQHLSFSLRAPPTIIS</sequence>
<gene>
    <name evidence="1" type="ORF">LG649_13995</name>
</gene>
<dbReference type="EMBL" id="JAJAPW010000007">
    <property type="protein sequence ID" value="MCB4799961.1"/>
    <property type="molecule type" value="Genomic_DNA"/>
</dbReference>
<reference evidence="1" key="1">
    <citation type="submission" date="2021-10" db="EMBL/GenBank/DDBJ databases">
        <title>Tamlana sargassums sp. nov., and Tamlana laminarinivorans sp. nov., two new bacteria isolated from the brown alga.</title>
        <authorList>
            <person name="Li J."/>
        </authorList>
    </citation>
    <scope>NUCLEOTIDE SEQUENCE</scope>
    <source>
        <strain evidence="1">PT2-4</strain>
    </source>
</reference>